<proteinExistence type="predicted"/>
<dbReference type="EMBL" id="QTSX02005683">
    <property type="protein sequence ID" value="KAJ9059508.1"/>
    <property type="molecule type" value="Genomic_DNA"/>
</dbReference>
<organism evidence="1 2">
    <name type="scientific">Entomophthora muscae</name>
    <dbReference type="NCBI Taxonomy" id="34485"/>
    <lineage>
        <taxon>Eukaryota</taxon>
        <taxon>Fungi</taxon>
        <taxon>Fungi incertae sedis</taxon>
        <taxon>Zoopagomycota</taxon>
        <taxon>Entomophthoromycotina</taxon>
        <taxon>Entomophthoromycetes</taxon>
        <taxon>Entomophthorales</taxon>
        <taxon>Entomophthoraceae</taxon>
        <taxon>Entomophthora</taxon>
    </lineage>
</organism>
<reference evidence="1" key="1">
    <citation type="submission" date="2022-04" db="EMBL/GenBank/DDBJ databases">
        <title>Genome of the entomopathogenic fungus Entomophthora muscae.</title>
        <authorList>
            <person name="Elya C."/>
            <person name="Lovett B.R."/>
            <person name="Lee E."/>
            <person name="Macias A.M."/>
            <person name="Hajek A.E."/>
            <person name="De Bivort B.L."/>
            <person name="Kasson M.T."/>
            <person name="De Fine Licht H.H."/>
            <person name="Stajich J.E."/>
        </authorList>
    </citation>
    <scope>NUCLEOTIDE SEQUENCE</scope>
    <source>
        <strain evidence="1">Berkeley</strain>
    </source>
</reference>
<comment type="caution">
    <text evidence="1">The sequence shown here is derived from an EMBL/GenBank/DDBJ whole genome shotgun (WGS) entry which is preliminary data.</text>
</comment>
<dbReference type="Proteomes" id="UP001165960">
    <property type="component" value="Unassembled WGS sequence"/>
</dbReference>
<keyword evidence="2" id="KW-1185">Reference proteome</keyword>
<evidence type="ECO:0000313" key="1">
    <source>
        <dbReference type="EMBL" id="KAJ9059508.1"/>
    </source>
</evidence>
<protein>
    <submittedName>
        <fullName evidence="1">TLD domain-containing protein 1, variant 2</fullName>
    </submittedName>
</protein>
<gene>
    <name evidence="1" type="primary">TLDC1</name>
    <name evidence="1" type="ORF">DSO57_1001580</name>
</gene>
<name>A0ACC2SAT5_9FUNG</name>
<sequence>MGNISGKESASVSPLNAEQRRAFDKNYQKAINLKRPAGGNVNPVFAAYPGILGDAFTQLLSSRIKGKGGNAEKEELLNILGSAVTLDLTGIVNELLSVGKLSLAELSFQLGQYYLGIWGPELTQSKQGADGFRDFILTSHWRPGQVEDEDIKAWLKCCQENGMRPEKVEDWLLSNRQFQEVLRIVIKSALLGTCGEDDHEFAAPSVNDGTMDASLCWLLMKYVPIDCHKSWNRLYLSKTHGSSWNAFQRAITKAGPTVFIIKENVSSGTAHIFGAFSYVNWTTHPKFFGDGQAFLFTSSPQLKAYTPTTYNSNYQYFNHGAQTLPNGLGLGGQFEYFGLWIDSSFEGGSSNANPRCSTYDSPCLSQSSRFSIDQVEVWCLKPPEEEDEEHKASILDRNPEAAALLEMANRPMYSTYLREPLSEDDE</sequence>
<accession>A0ACC2SAT5</accession>
<evidence type="ECO:0000313" key="2">
    <source>
        <dbReference type="Proteomes" id="UP001165960"/>
    </source>
</evidence>